<dbReference type="EMBL" id="RYFC01000001">
    <property type="protein sequence ID" value="RTZ49621.1"/>
    <property type="molecule type" value="Genomic_DNA"/>
</dbReference>
<gene>
    <name evidence="1" type="ORF">EJ377_04235</name>
</gene>
<evidence type="ECO:0000313" key="1">
    <source>
        <dbReference type="EMBL" id="RTZ49621.1"/>
    </source>
</evidence>
<reference evidence="1 2" key="1">
    <citation type="submission" date="2018-12" db="EMBL/GenBank/DDBJ databases">
        <title>Draft Genome Sequence of Chryseobacterium arthrosphaerae strain ED882-96 Isolated from the Blood of a Patient with Liver Cirrhosis in Taiwan.</title>
        <authorList>
            <person name="Lin J.-N."/>
            <person name="Lai C.-H."/>
            <person name="Yang C.-H."/>
            <person name="Huang Y.-H."/>
        </authorList>
    </citation>
    <scope>NUCLEOTIDE SEQUENCE [LARGE SCALE GENOMIC DNA]</scope>
    <source>
        <strain evidence="1 2">ED882-96</strain>
    </source>
</reference>
<proteinExistence type="predicted"/>
<evidence type="ECO:0000313" key="2">
    <source>
        <dbReference type="Proteomes" id="UP000276953"/>
    </source>
</evidence>
<protein>
    <submittedName>
        <fullName evidence="1">Uncharacterized protein</fullName>
    </submittedName>
</protein>
<dbReference type="AlphaFoldDB" id="A0A432DZ80"/>
<name>A0A432DZ80_9FLAO</name>
<dbReference type="Proteomes" id="UP000276953">
    <property type="component" value="Unassembled WGS sequence"/>
</dbReference>
<sequence>MYKVFSSLKEFSTGVTDQTKGKIRKRSFTSKMPLTIEMKPPNFCMGAEWQLERGQKNRKPLQTIGTSLELYFKAEPIIGLELTIDLLDMLIQAGVGVVSGGTANIAAKRILNEVRAWLADDDHPVTLNMYIDLKLFGTISGETKLNFNTNSDAEEQAENWIHRLVWNWMQNRGKSEICDHHCRSLRRRKIESYRKSYGYLWPSLGL</sequence>
<accession>A0A432DZ80</accession>
<organism evidence="1 2">
    <name type="scientific">Chryseobacterium arthrosphaerae</name>
    <dbReference type="NCBI Taxonomy" id="651561"/>
    <lineage>
        <taxon>Bacteria</taxon>
        <taxon>Pseudomonadati</taxon>
        <taxon>Bacteroidota</taxon>
        <taxon>Flavobacteriia</taxon>
        <taxon>Flavobacteriales</taxon>
        <taxon>Weeksellaceae</taxon>
        <taxon>Chryseobacterium group</taxon>
        <taxon>Chryseobacterium</taxon>
    </lineage>
</organism>
<comment type="caution">
    <text evidence="1">The sequence shown here is derived from an EMBL/GenBank/DDBJ whole genome shotgun (WGS) entry which is preliminary data.</text>
</comment>